<dbReference type="Proteomes" id="UP001156691">
    <property type="component" value="Unassembled WGS sequence"/>
</dbReference>
<feature type="transmembrane region" description="Helical" evidence="7">
    <location>
        <begin position="120"/>
        <end position="142"/>
    </location>
</feature>
<dbReference type="InterPro" id="IPR011701">
    <property type="entry name" value="MFS"/>
</dbReference>
<feature type="transmembrane region" description="Helical" evidence="7">
    <location>
        <begin position="28"/>
        <end position="51"/>
    </location>
</feature>
<evidence type="ECO:0000259" key="8">
    <source>
        <dbReference type="PROSITE" id="PS50850"/>
    </source>
</evidence>
<evidence type="ECO:0000313" key="9">
    <source>
        <dbReference type="EMBL" id="GLQ54077.1"/>
    </source>
</evidence>
<dbReference type="EMBL" id="BSNS01000007">
    <property type="protein sequence ID" value="GLQ54077.1"/>
    <property type="molecule type" value="Genomic_DNA"/>
</dbReference>
<dbReference type="PROSITE" id="PS50850">
    <property type="entry name" value="MFS"/>
    <property type="match status" value="1"/>
</dbReference>
<feature type="transmembrane region" description="Helical" evidence="7">
    <location>
        <begin position="312"/>
        <end position="340"/>
    </location>
</feature>
<dbReference type="InterPro" id="IPR020846">
    <property type="entry name" value="MFS_dom"/>
</dbReference>
<dbReference type="InterPro" id="IPR036259">
    <property type="entry name" value="MFS_trans_sf"/>
</dbReference>
<feature type="transmembrane region" description="Helical" evidence="7">
    <location>
        <begin position="481"/>
        <end position="501"/>
    </location>
</feature>
<name>A0ABQ5W1Y1_9HYPH</name>
<evidence type="ECO:0000256" key="3">
    <source>
        <dbReference type="ARBA" id="ARBA00022475"/>
    </source>
</evidence>
<feature type="transmembrane region" description="Helical" evidence="7">
    <location>
        <begin position="280"/>
        <end position="306"/>
    </location>
</feature>
<dbReference type="PANTHER" id="PTHR42718">
    <property type="entry name" value="MAJOR FACILITATOR SUPERFAMILY MULTIDRUG TRANSPORTER MFSC"/>
    <property type="match status" value="1"/>
</dbReference>
<proteinExistence type="predicted"/>
<accession>A0ABQ5W1Y1</accession>
<keyword evidence="6 7" id="KW-0472">Membrane</keyword>
<comment type="subcellular location">
    <subcellularLocation>
        <location evidence="1">Cell membrane</location>
        <topology evidence="1">Multi-pass membrane protein</topology>
    </subcellularLocation>
</comment>
<feature type="transmembrane region" description="Helical" evidence="7">
    <location>
        <begin position="250"/>
        <end position="268"/>
    </location>
</feature>
<feature type="transmembrane region" description="Helical" evidence="7">
    <location>
        <begin position="352"/>
        <end position="373"/>
    </location>
</feature>
<dbReference type="Pfam" id="PF07690">
    <property type="entry name" value="MFS_1"/>
    <property type="match status" value="1"/>
</dbReference>
<dbReference type="RefSeq" id="WP_284339518.1">
    <property type="nucleotide sequence ID" value="NZ_BSNS01000007.1"/>
</dbReference>
<keyword evidence="5 7" id="KW-1133">Transmembrane helix</keyword>
<evidence type="ECO:0000256" key="2">
    <source>
        <dbReference type="ARBA" id="ARBA00022448"/>
    </source>
</evidence>
<feature type="transmembrane region" description="Helical" evidence="7">
    <location>
        <begin position="182"/>
        <end position="204"/>
    </location>
</feature>
<feature type="transmembrane region" description="Helical" evidence="7">
    <location>
        <begin position="216"/>
        <end position="238"/>
    </location>
</feature>
<feature type="transmembrane region" description="Helical" evidence="7">
    <location>
        <begin position="379"/>
        <end position="399"/>
    </location>
</feature>
<protein>
    <submittedName>
        <fullName evidence="9">MFS transporter</fullName>
    </submittedName>
</protein>
<evidence type="ECO:0000256" key="6">
    <source>
        <dbReference type="ARBA" id="ARBA00023136"/>
    </source>
</evidence>
<comment type="caution">
    <text evidence="9">The sequence shown here is derived from an EMBL/GenBank/DDBJ whole genome shotgun (WGS) entry which is preliminary data.</text>
</comment>
<sequence length="505" mass="51759">MTDQSIAGPAAETGVPSRTFCPRERRRYVLVAAILASSMGFIDGSVLSIAIPALRADLSATLADAQWVSNSYMLFLGSLILIGGAAGDRFGLKRVFGIGIGLFVAASLVCAVAPTPLSLIVARAVQGVGAALMVPGSLAIIAKAYPKDERGKAIGIWAAASSLTTILGPVIGGFVLTMLGDWSWRLVFAINLPLGAIALALLWLRVPADEPAGTRALDLPGAFLASLGLMLIAFGLTGGSSESVPPVSHILSYAGTGLLVFIGFLFWESRSKEPMLPLRLFANMGFSGANALTLTLYFALSAVMFFLPMTMIAGWGVSAAEVSISFLPLGIALTILSSWAGSLADRFGPAPLIAGGATLVGFAFAGLGLTAPLQNVWGVVLPLIALMGVGMGLVVSPLSTAVMTAVEDADTGTASGVNNAVARVAGLLAVATMGFVAAFAFNRFLGDAAGSGMFFGLKPEDTLPPEAEAARLAATNATFAVIAYINAGLSFVSAVIAWLTLEKKG</sequence>
<keyword evidence="4 7" id="KW-0812">Transmembrane</keyword>
<dbReference type="Gene3D" id="1.20.1250.20">
    <property type="entry name" value="MFS general substrate transporter like domains"/>
    <property type="match status" value="1"/>
</dbReference>
<dbReference type="SUPFAM" id="SSF103473">
    <property type="entry name" value="MFS general substrate transporter"/>
    <property type="match status" value="1"/>
</dbReference>
<dbReference type="CDD" id="cd17321">
    <property type="entry name" value="MFS_MMR_MDR_like"/>
    <property type="match status" value="1"/>
</dbReference>
<feature type="domain" description="Major facilitator superfamily (MFS) profile" evidence="8">
    <location>
        <begin position="29"/>
        <end position="505"/>
    </location>
</feature>
<feature type="transmembrane region" description="Helical" evidence="7">
    <location>
        <begin position="154"/>
        <end position="176"/>
    </location>
</feature>
<evidence type="ECO:0000313" key="10">
    <source>
        <dbReference type="Proteomes" id="UP001156691"/>
    </source>
</evidence>
<evidence type="ECO:0000256" key="5">
    <source>
        <dbReference type="ARBA" id="ARBA00022989"/>
    </source>
</evidence>
<keyword evidence="10" id="KW-1185">Reference proteome</keyword>
<gene>
    <name evidence="9" type="ORF">GCM10010862_13360</name>
</gene>
<feature type="transmembrane region" description="Helical" evidence="7">
    <location>
        <begin position="95"/>
        <end position="114"/>
    </location>
</feature>
<keyword evidence="3" id="KW-1003">Cell membrane</keyword>
<evidence type="ECO:0000256" key="1">
    <source>
        <dbReference type="ARBA" id="ARBA00004651"/>
    </source>
</evidence>
<keyword evidence="2" id="KW-0813">Transport</keyword>
<dbReference type="Gene3D" id="1.20.1720.10">
    <property type="entry name" value="Multidrug resistance protein D"/>
    <property type="match status" value="1"/>
</dbReference>
<feature type="transmembrane region" description="Helical" evidence="7">
    <location>
        <begin position="71"/>
        <end position="88"/>
    </location>
</feature>
<evidence type="ECO:0000256" key="7">
    <source>
        <dbReference type="SAM" id="Phobius"/>
    </source>
</evidence>
<feature type="transmembrane region" description="Helical" evidence="7">
    <location>
        <begin position="420"/>
        <end position="441"/>
    </location>
</feature>
<reference evidence="10" key="1">
    <citation type="journal article" date="2019" name="Int. J. Syst. Evol. Microbiol.">
        <title>The Global Catalogue of Microorganisms (GCM) 10K type strain sequencing project: providing services to taxonomists for standard genome sequencing and annotation.</title>
        <authorList>
            <consortium name="The Broad Institute Genomics Platform"/>
            <consortium name="The Broad Institute Genome Sequencing Center for Infectious Disease"/>
            <person name="Wu L."/>
            <person name="Ma J."/>
        </authorList>
    </citation>
    <scope>NUCLEOTIDE SEQUENCE [LARGE SCALE GENOMIC DNA]</scope>
    <source>
        <strain evidence="10">NBRC 112416</strain>
    </source>
</reference>
<evidence type="ECO:0000256" key="4">
    <source>
        <dbReference type="ARBA" id="ARBA00022692"/>
    </source>
</evidence>
<dbReference type="PANTHER" id="PTHR42718:SF46">
    <property type="entry name" value="BLR6921 PROTEIN"/>
    <property type="match status" value="1"/>
</dbReference>
<organism evidence="9 10">
    <name type="scientific">Devosia nitrariae</name>
    <dbReference type="NCBI Taxonomy" id="2071872"/>
    <lineage>
        <taxon>Bacteria</taxon>
        <taxon>Pseudomonadati</taxon>
        <taxon>Pseudomonadota</taxon>
        <taxon>Alphaproteobacteria</taxon>
        <taxon>Hyphomicrobiales</taxon>
        <taxon>Devosiaceae</taxon>
        <taxon>Devosia</taxon>
    </lineage>
</organism>